<feature type="transmembrane region" description="Helical" evidence="6">
    <location>
        <begin position="278"/>
        <end position="308"/>
    </location>
</feature>
<organism evidence="7 8">
    <name type="scientific">Leifsonia aquatica</name>
    <name type="common">Corynebacterium aquaticum</name>
    <dbReference type="NCBI Taxonomy" id="144185"/>
    <lineage>
        <taxon>Bacteria</taxon>
        <taxon>Bacillati</taxon>
        <taxon>Actinomycetota</taxon>
        <taxon>Actinomycetes</taxon>
        <taxon>Micrococcales</taxon>
        <taxon>Microbacteriaceae</taxon>
        <taxon>Leifsonia</taxon>
    </lineage>
</organism>
<evidence type="ECO:0000256" key="4">
    <source>
        <dbReference type="ARBA" id="ARBA00022989"/>
    </source>
</evidence>
<feature type="transmembrane region" description="Helical" evidence="6">
    <location>
        <begin position="329"/>
        <end position="351"/>
    </location>
</feature>
<comment type="caution">
    <text evidence="7">The sequence shown here is derived from an EMBL/GenBank/DDBJ whole genome shotgun (WGS) entry which is preliminary data.</text>
</comment>
<feature type="transmembrane region" description="Helical" evidence="6">
    <location>
        <begin position="390"/>
        <end position="409"/>
    </location>
</feature>
<dbReference type="Pfam" id="PF13520">
    <property type="entry name" value="AA_permease_2"/>
    <property type="match status" value="1"/>
</dbReference>
<evidence type="ECO:0000313" key="8">
    <source>
        <dbReference type="Proteomes" id="UP000538196"/>
    </source>
</evidence>
<feature type="transmembrane region" description="Helical" evidence="6">
    <location>
        <begin position="357"/>
        <end position="378"/>
    </location>
</feature>
<accession>A0A7W4UWW4</accession>
<feature type="transmembrane region" description="Helical" evidence="6">
    <location>
        <begin position="124"/>
        <end position="143"/>
    </location>
</feature>
<keyword evidence="2" id="KW-1003">Cell membrane</keyword>
<dbReference type="GO" id="GO:0022857">
    <property type="term" value="F:transmembrane transporter activity"/>
    <property type="evidence" value="ECO:0007669"/>
    <property type="project" value="InterPro"/>
</dbReference>
<keyword evidence="3 6" id="KW-0812">Transmembrane</keyword>
<dbReference type="PANTHER" id="PTHR42770:SF8">
    <property type="entry name" value="PUTRESCINE IMPORTER PUUP"/>
    <property type="match status" value="1"/>
</dbReference>
<feature type="transmembrane region" description="Helical" evidence="6">
    <location>
        <begin position="14"/>
        <end position="33"/>
    </location>
</feature>
<feature type="transmembrane region" description="Helical" evidence="6">
    <location>
        <begin position="155"/>
        <end position="174"/>
    </location>
</feature>
<dbReference type="GO" id="GO:0005886">
    <property type="term" value="C:plasma membrane"/>
    <property type="evidence" value="ECO:0007669"/>
    <property type="project" value="UniProtKB-SubCell"/>
</dbReference>
<keyword evidence="8" id="KW-1185">Reference proteome</keyword>
<sequence length="465" mass="49819">MPAITSPTSLRRSLGLWAIVGLGLGYMTPMTVFDTFGIVTGETNGVVPSAYLFALVAMVFTALSYGRMTRVYPSAGSAYTYASETIHPNVGFLVGWSSLLDYLLLPLVNALIVRLYLESFFPQVPGWIWVVGYVAAITAMNLFSMSSTSKLNGVLVAFQIVLIGVFVALTWAALNSGSGNGTAFSLTPLFHSGVQLTAVIGGATVVCFSFIGFDAITMYTEEAKDARTVPRAIVLALLIGGTIFFVAAWFAQSRFPTMAGFHFTDDTLPEIALKTGGMLFQILFISAAVAAAVASSLASHASVSRMIFVMARNGSGRLSRFLSYVHPRFRTPSTAVILVGVVSLLAAAFTLEFVSSMINFGALVAFTVVNATVIIHFAFRRKERHGASQIVRNIVLPGIGMVLTGVLWANLHLDALEYGVVWLAIGIITLLVLTRAFRKPLRVKLDEDGDAAIITREGAPADSAR</sequence>
<feature type="transmembrane region" description="Helical" evidence="6">
    <location>
        <begin position="45"/>
        <end position="65"/>
    </location>
</feature>
<dbReference type="RefSeq" id="WP_021764472.1">
    <property type="nucleotide sequence ID" value="NZ_JACHVP010000002.1"/>
</dbReference>
<dbReference type="Gene3D" id="1.20.1740.10">
    <property type="entry name" value="Amino acid/polyamine transporter I"/>
    <property type="match status" value="1"/>
</dbReference>
<feature type="transmembrane region" description="Helical" evidence="6">
    <location>
        <begin position="415"/>
        <end position="434"/>
    </location>
</feature>
<keyword evidence="4 6" id="KW-1133">Transmembrane helix</keyword>
<reference evidence="7 8" key="1">
    <citation type="submission" date="2020-08" db="EMBL/GenBank/DDBJ databases">
        <title>Sequencing the genomes of 1000 actinobacteria strains.</title>
        <authorList>
            <person name="Klenk H.-P."/>
        </authorList>
    </citation>
    <scope>NUCLEOTIDE SEQUENCE [LARGE SCALE GENOMIC DNA]</scope>
    <source>
        <strain evidence="7 8">DSM 20146</strain>
    </source>
</reference>
<dbReference type="Proteomes" id="UP000538196">
    <property type="component" value="Unassembled WGS sequence"/>
</dbReference>
<keyword evidence="5 6" id="KW-0472">Membrane</keyword>
<evidence type="ECO:0000256" key="3">
    <source>
        <dbReference type="ARBA" id="ARBA00022692"/>
    </source>
</evidence>
<feature type="transmembrane region" description="Helical" evidence="6">
    <location>
        <begin position="232"/>
        <end position="251"/>
    </location>
</feature>
<protein>
    <submittedName>
        <fullName evidence="7">Putrescine importer</fullName>
    </submittedName>
</protein>
<evidence type="ECO:0000256" key="6">
    <source>
        <dbReference type="SAM" id="Phobius"/>
    </source>
</evidence>
<evidence type="ECO:0000256" key="2">
    <source>
        <dbReference type="ARBA" id="ARBA00022475"/>
    </source>
</evidence>
<evidence type="ECO:0000256" key="5">
    <source>
        <dbReference type="ARBA" id="ARBA00023136"/>
    </source>
</evidence>
<proteinExistence type="predicted"/>
<dbReference type="PIRSF" id="PIRSF006060">
    <property type="entry name" value="AA_transporter"/>
    <property type="match status" value="1"/>
</dbReference>
<feature type="transmembrane region" description="Helical" evidence="6">
    <location>
        <begin position="86"/>
        <end position="112"/>
    </location>
</feature>
<feature type="transmembrane region" description="Helical" evidence="6">
    <location>
        <begin position="194"/>
        <end position="220"/>
    </location>
</feature>
<name>A0A7W4UWW4_LEIAQ</name>
<gene>
    <name evidence="7" type="ORF">FHX33_002471</name>
</gene>
<evidence type="ECO:0000313" key="7">
    <source>
        <dbReference type="EMBL" id="MBB2967708.1"/>
    </source>
</evidence>
<evidence type="ECO:0000256" key="1">
    <source>
        <dbReference type="ARBA" id="ARBA00004651"/>
    </source>
</evidence>
<dbReference type="InterPro" id="IPR002293">
    <property type="entry name" value="AA/rel_permease1"/>
</dbReference>
<dbReference type="AlphaFoldDB" id="A0A7W4UWW4"/>
<dbReference type="InterPro" id="IPR050367">
    <property type="entry name" value="APC_superfamily"/>
</dbReference>
<comment type="subcellular location">
    <subcellularLocation>
        <location evidence="1">Cell membrane</location>
        <topology evidence="1">Multi-pass membrane protein</topology>
    </subcellularLocation>
</comment>
<dbReference type="EMBL" id="JACHVP010000002">
    <property type="protein sequence ID" value="MBB2967708.1"/>
    <property type="molecule type" value="Genomic_DNA"/>
</dbReference>
<dbReference type="PANTHER" id="PTHR42770">
    <property type="entry name" value="AMINO ACID TRANSPORTER-RELATED"/>
    <property type="match status" value="1"/>
</dbReference>